<keyword evidence="3" id="KW-1185">Reference proteome</keyword>
<proteinExistence type="predicted"/>
<evidence type="ECO:0000313" key="3">
    <source>
        <dbReference type="Proteomes" id="UP000236743"/>
    </source>
</evidence>
<dbReference type="AlphaFoldDB" id="A0A1H5X1J7"/>
<protein>
    <submittedName>
        <fullName evidence="2">Predicted nucleotide-binding protein containing TIR-like domain-containing protein</fullName>
    </submittedName>
</protein>
<name>A0A1H5X1J7_9HYPH</name>
<dbReference type="Proteomes" id="UP000236743">
    <property type="component" value="Unassembled WGS sequence"/>
</dbReference>
<sequence length="268" mass="30181">MNKPKEKIEQLLSIGLKFTFENFSSKSQYGNTKAFTSDWVAWRTRVSGAIENLFEPKSAPIRLIQAANSVVLIGNSNDKFDQAKSYYIGALQAALQVLEQDTFGEVILDRTDATAPMALSNKVFVVHGHDEKAKQDLEILLAEMGLEPIVLHRQADGGRTLIEKFEHYSDVGFAVILLTPDEVAYLTPEDLKPDTERKKEQRARPNVIFEFGFFVGRLGRSRTCCLYRGDVVLPSDLSGLIYKRFDRSIEDIAWALTKELKAAGYKLK</sequence>
<dbReference type="RefSeq" id="WP_200827962.1">
    <property type="nucleotide sequence ID" value="NZ_FNUY01000003.1"/>
</dbReference>
<evidence type="ECO:0000313" key="2">
    <source>
        <dbReference type="EMBL" id="SEG05245.1"/>
    </source>
</evidence>
<dbReference type="GO" id="GO:0050135">
    <property type="term" value="F:NADP+ nucleosidase activity"/>
    <property type="evidence" value="ECO:0007669"/>
    <property type="project" value="InterPro"/>
</dbReference>
<organism evidence="2 3">
    <name type="scientific">Bosea lathyri</name>
    <dbReference type="NCBI Taxonomy" id="1036778"/>
    <lineage>
        <taxon>Bacteria</taxon>
        <taxon>Pseudomonadati</taxon>
        <taxon>Pseudomonadota</taxon>
        <taxon>Alphaproteobacteria</taxon>
        <taxon>Hyphomicrobiales</taxon>
        <taxon>Boseaceae</taxon>
        <taxon>Bosea</taxon>
    </lineage>
</organism>
<accession>A0A1H5X1J7</accession>
<gene>
    <name evidence="2" type="ORF">SAMN04488115_10341</name>
</gene>
<feature type="domain" description="CD-NTase-associated protein 12/Pycsar effector protein TIR" evidence="1">
    <location>
        <begin position="122"/>
        <end position="246"/>
    </location>
</feature>
<dbReference type="EMBL" id="FNUY01000003">
    <property type="protein sequence ID" value="SEG05245.1"/>
    <property type="molecule type" value="Genomic_DNA"/>
</dbReference>
<dbReference type="InterPro" id="IPR019302">
    <property type="entry name" value="CAP12/PCTIR_TIR_dom"/>
</dbReference>
<dbReference type="Pfam" id="PF10137">
    <property type="entry name" value="CAP12-PCTIR_TIR"/>
    <property type="match status" value="1"/>
</dbReference>
<reference evidence="2 3" key="1">
    <citation type="submission" date="2016-10" db="EMBL/GenBank/DDBJ databases">
        <authorList>
            <person name="de Groot N.N."/>
        </authorList>
    </citation>
    <scope>NUCLEOTIDE SEQUENCE [LARGE SCALE GENOMIC DNA]</scope>
    <source>
        <strain evidence="2 3">DSM 26656</strain>
    </source>
</reference>
<evidence type="ECO:0000259" key="1">
    <source>
        <dbReference type="Pfam" id="PF10137"/>
    </source>
</evidence>